<evidence type="ECO:0000256" key="5">
    <source>
        <dbReference type="ARBA" id="ARBA00023163"/>
    </source>
</evidence>
<evidence type="ECO:0000256" key="4">
    <source>
        <dbReference type="ARBA" id="ARBA00023125"/>
    </source>
</evidence>
<dbReference type="InterPro" id="IPR009057">
    <property type="entry name" value="Homeodomain-like_sf"/>
</dbReference>
<dbReference type="InterPro" id="IPR025944">
    <property type="entry name" value="Sigma_54_int_dom_CS"/>
</dbReference>
<keyword evidence="5" id="KW-0804">Transcription</keyword>
<dbReference type="GO" id="GO:0000160">
    <property type="term" value="P:phosphorelay signal transduction system"/>
    <property type="evidence" value="ECO:0007669"/>
    <property type="project" value="InterPro"/>
</dbReference>
<dbReference type="GO" id="GO:0005524">
    <property type="term" value="F:ATP binding"/>
    <property type="evidence" value="ECO:0007669"/>
    <property type="project" value="UniProtKB-KW"/>
</dbReference>
<keyword evidence="1" id="KW-0547">Nucleotide-binding</keyword>
<dbReference type="Pfam" id="PF02954">
    <property type="entry name" value="HTH_8"/>
    <property type="match status" value="1"/>
</dbReference>
<dbReference type="PROSITE" id="PS00675">
    <property type="entry name" value="SIGMA54_INTERACT_1"/>
    <property type="match status" value="1"/>
</dbReference>
<dbReference type="InterPro" id="IPR027417">
    <property type="entry name" value="P-loop_NTPase"/>
</dbReference>
<dbReference type="InterPro" id="IPR025662">
    <property type="entry name" value="Sigma_54_int_dom_ATP-bd_1"/>
</dbReference>
<dbReference type="InterPro" id="IPR003593">
    <property type="entry name" value="AAA+_ATPase"/>
</dbReference>
<name>A0A933W772_UNCEI</name>
<dbReference type="InterPro" id="IPR002197">
    <property type="entry name" value="HTH_Fis"/>
</dbReference>
<dbReference type="SUPFAM" id="SSF52540">
    <property type="entry name" value="P-loop containing nucleoside triphosphate hydrolases"/>
    <property type="match status" value="1"/>
</dbReference>
<evidence type="ECO:0000259" key="8">
    <source>
        <dbReference type="PROSITE" id="PS50045"/>
    </source>
</evidence>
<dbReference type="GO" id="GO:0006355">
    <property type="term" value="P:regulation of DNA-templated transcription"/>
    <property type="evidence" value="ECO:0007669"/>
    <property type="project" value="InterPro"/>
</dbReference>
<feature type="modified residue" description="4-aspartylphosphate" evidence="6">
    <location>
        <position position="52"/>
    </location>
</feature>
<dbReference type="Pfam" id="PF00158">
    <property type="entry name" value="Sigma54_activat"/>
    <property type="match status" value="1"/>
</dbReference>
<dbReference type="Pfam" id="PF00072">
    <property type="entry name" value="Response_reg"/>
    <property type="match status" value="1"/>
</dbReference>
<dbReference type="PRINTS" id="PR01590">
    <property type="entry name" value="HTHFIS"/>
</dbReference>
<dbReference type="InterPro" id="IPR001789">
    <property type="entry name" value="Sig_transdc_resp-reg_receiver"/>
</dbReference>
<accession>A0A933W772</accession>
<feature type="domain" description="Response regulatory" evidence="9">
    <location>
        <begin position="3"/>
        <end position="117"/>
    </location>
</feature>
<dbReference type="PROSITE" id="PS50110">
    <property type="entry name" value="RESPONSE_REGULATORY"/>
    <property type="match status" value="1"/>
</dbReference>
<evidence type="ECO:0000256" key="1">
    <source>
        <dbReference type="ARBA" id="ARBA00022741"/>
    </source>
</evidence>
<dbReference type="SMART" id="SM00448">
    <property type="entry name" value="REC"/>
    <property type="match status" value="1"/>
</dbReference>
<dbReference type="Gene3D" id="1.10.8.60">
    <property type="match status" value="1"/>
</dbReference>
<dbReference type="FunFam" id="3.40.50.300:FF:000006">
    <property type="entry name" value="DNA-binding transcriptional regulator NtrC"/>
    <property type="match status" value="1"/>
</dbReference>
<dbReference type="PROSITE" id="PS50045">
    <property type="entry name" value="SIGMA54_INTERACT_4"/>
    <property type="match status" value="1"/>
</dbReference>
<evidence type="ECO:0000256" key="2">
    <source>
        <dbReference type="ARBA" id="ARBA00022840"/>
    </source>
</evidence>
<dbReference type="SUPFAM" id="SSF46689">
    <property type="entry name" value="Homeodomain-like"/>
    <property type="match status" value="1"/>
</dbReference>
<proteinExistence type="predicted"/>
<dbReference type="GO" id="GO:0043565">
    <property type="term" value="F:sequence-specific DNA binding"/>
    <property type="evidence" value="ECO:0007669"/>
    <property type="project" value="InterPro"/>
</dbReference>
<dbReference type="Gene3D" id="3.40.50.2300">
    <property type="match status" value="1"/>
</dbReference>
<dbReference type="InterPro" id="IPR025943">
    <property type="entry name" value="Sigma_54_int_dom_ATP-bd_2"/>
</dbReference>
<evidence type="ECO:0000256" key="3">
    <source>
        <dbReference type="ARBA" id="ARBA00023015"/>
    </source>
</evidence>
<evidence type="ECO:0000256" key="6">
    <source>
        <dbReference type="PROSITE-ProRule" id="PRU00169"/>
    </source>
</evidence>
<dbReference type="SUPFAM" id="SSF52172">
    <property type="entry name" value="CheY-like"/>
    <property type="match status" value="1"/>
</dbReference>
<dbReference type="Gene3D" id="3.40.50.300">
    <property type="entry name" value="P-loop containing nucleotide triphosphate hydrolases"/>
    <property type="match status" value="1"/>
</dbReference>
<dbReference type="CDD" id="cd00009">
    <property type="entry name" value="AAA"/>
    <property type="match status" value="1"/>
</dbReference>
<dbReference type="PANTHER" id="PTHR32071">
    <property type="entry name" value="TRANSCRIPTIONAL REGULATORY PROTEIN"/>
    <property type="match status" value="1"/>
</dbReference>
<keyword evidence="4" id="KW-0238">DNA-binding</keyword>
<dbReference type="InterPro" id="IPR011006">
    <property type="entry name" value="CheY-like_superfamily"/>
</dbReference>
<evidence type="ECO:0000259" key="9">
    <source>
        <dbReference type="PROSITE" id="PS50110"/>
    </source>
</evidence>
<evidence type="ECO:0000313" key="10">
    <source>
        <dbReference type="EMBL" id="MBI5168102.1"/>
    </source>
</evidence>
<organism evidence="10 11">
    <name type="scientific">Eiseniibacteriota bacterium</name>
    <dbReference type="NCBI Taxonomy" id="2212470"/>
    <lineage>
        <taxon>Bacteria</taxon>
        <taxon>Candidatus Eiseniibacteriota</taxon>
    </lineage>
</organism>
<keyword evidence="6" id="KW-0597">Phosphoprotein</keyword>
<evidence type="ECO:0000256" key="7">
    <source>
        <dbReference type="SAM" id="Coils"/>
    </source>
</evidence>
<dbReference type="InterPro" id="IPR058031">
    <property type="entry name" value="AAA_lid_NorR"/>
</dbReference>
<dbReference type="PROSITE" id="PS00688">
    <property type="entry name" value="SIGMA54_INTERACT_3"/>
    <property type="match status" value="1"/>
</dbReference>
<sequence length="478" mass="50763">MARLLVVDDESNLRRVLSALLGADGHAVTEAGSVGEAVAALAASDFDAVLTDQKLPDGEGLQLVSALRERDGAPPVVVITAFATVELAVEAMRLGAFDFITKPFLPEAVRAAVRRAVERAELQRENARLRDEVQRLAAAGQLVGDSAPMRALRDLVARVAPSAATVLVTGETGTGKELVARAVHALSARSRGAFVAINCGAIAESLLESELFGHEKGAFTGASAPRAGVFEAAHGGTLLLDEIGDMPLAAQARLLRVLAEGQVVRLGSTTPRPVDVRVVAATHRDLPTAVREGRFREDLYYRLAVALVAVPPLRARRDDVPLLAQGFLARFGAASGRPNLRFGPEAIAALRAHDWPGNVRELENLSELAGLLAQGDVIDEAAVRAWMVPRPQGGGTPAPDAPGADDESARERWLGTLPERFELRPLLDTLERELLMRALREANGVQAEAARRLGLTRSDVAYRLRKFGLGGPEGATGD</sequence>
<dbReference type="PROSITE" id="PS00676">
    <property type="entry name" value="SIGMA54_INTERACT_2"/>
    <property type="match status" value="1"/>
</dbReference>
<gene>
    <name evidence="10" type="ORF">HZA61_01300</name>
</gene>
<evidence type="ECO:0000313" key="11">
    <source>
        <dbReference type="Proteomes" id="UP000696931"/>
    </source>
</evidence>
<keyword evidence="7" id="KW-0175">Coiled coil</keyword>
<feature type="coiled-coil region" evidence="7">
    <location>
        <begin position="110"/>
        <end position="139"/>
    </location>
</feature>
<dbReference type="EMBL" id="JACRIW010000012">
    <property type="protein sequence ID" value="MBI5168102.1"/>
    <property type="molecule type" value="Genomic_DNA"/>
</dbReference>
<keyword evidence="2" id="KW-0067">ATP-binding</keyword>
<protein>
    <submittedName>
        <fullName evidence="10">Sigma-54-dependent Fis family transcriptional regulator</fullName>
    </submittedName>
</protein>
<dbReference type="InterPro" id="IPR002078">
    <property type="entry name" value="Sigma_54_int"/>
</dbReference>
<dbReference type="Proteomes" id="UP000696931">
    <property type="component" value="Unassembled WGS sequence"/>
</dbReference>
<reference evidence="10" key="1">
    <citation type="submission" date="2020-07" db="EMBL/GenBank/DDBJ databases">
        <title>Huge and variable diversity of episymbiotic CPR bacteria and DPANN archaea in groundwater ecosystems.</title>
        <authorList>
            <person name="He C.Y."/>
            <person name="Keren R."/>
            <person name="Whittaker M."/>
            <person name="Farag I.F."/>
            <person name="Doudna J."/>
            <person name="Cate J.H.D."/>
            <person name="Banfield J.F."/>
        </authorList>
    </citation>
    <scope>NUCLEOTIDE SEQUENCE</scope>
    <source>
        <strain evidence="10">NC_groundwater_1813_Pr3_B-0.1um_71_17</strain>
    </source>
</reference>
<keyword evidence="3" id="KW-0805">Transcription regulation</keyword>
<dbReference type="AlphaFoldDB" id="A0A933W772"/>
<dbReference type="Gene3D" id="1.10.10.60">
    <property type="entry name" value="Homeodomain-like"/>
    <property type="match status" value="1"/>
</dbReference>
<comment type="caution">
    <text evidence="10">The sequence shown here is derived from an EMBL/GenBank/DDBJ whole genome shotgun (WGS) entry which is preliminary data.</text>
</comment>
<feature type="domain" description="Sigma-54 factor interaction" evidence="8">
    <location>
        <begin position="142"/>
        <end position="371"/>
    </location>
</feature>
<dbReference type="Pfam" id="PF25601">
    <property type="entry name" value="AAA_lid_14"/>
    <property type="match status" value="1"/>
</dbReference>
<dbReference type="SMART" id="SM00382">
    <property type="entry name" value="AAA"/>
    <property type="match status" value="1"/>
</dbReference>